<reference evidence="3 4" key="1">
    <citation type="submission" date="2013-08" db="EMBL/GenBank/DDBJ databases">
        <title>Genome sequencing of Cellulomonas carbonis T26.</title>
        <authorList>
            <person name="Chen F."/>
            <person name="Li Y."/>
            <person name="Wang G."/>
        </authorList>
    </citation>
    <scope>NUCLEOTIDE SEQUENCE [LARGE SCALE GENOMIC DNA]</scope>
    <source>
        <strain evidence="3 4">T26</strain>
    </source>
</reference>
<feature type="region of interest" description="Disordered" evidence="1">
    <location>
        <begin position="57"/>
        <end position="90"/>
    </location>
</feature>
<gene>
    <name evidence="3" type="ORF">N868_16260</name>
</gene>
<feature type="compositionally biased region" description="Acidic residues" evidence="1">
    <location>
        <begin position="57"/>
        <end position="84"/>
    </location>
</feature>
<evidence type="ECO:0000256" key="1">
    <source>
        <dbReference type="SAM" id="MobiDB-lite"/>
    </source>
</evidence>
<feature type="transmembrane region" description="Helical" evidence="2">
    <location>
        <begin position="14"/>
        <end position="34"/>
    </location>
</feature>
<evidence type="ECO:0000256" key="2">
    <source>
        <dbReference type="SAM" id="Phobius"/>
    </source>
</evidence>
<keyword evidence="4" id="KW-1185">Reference proteome</keyword>
<dbReference type="Proteomes" id="UP000029839">
    <property type="component" value="Unassembled WGS sequence"/>
</dbReference>
<keyword evidence="2" id="KW-1133">Transmembrane helix</keyword>
<dbReference type="AlphaFoldDB" id="A0A0A0BRG4"/>
<organism evidence="3 4">
    <name type="scientific">Cellulomonas carbonis T26</name>
    <dbReference type="NCBI Taxonomy" id="947969"/>
    <lineage>
        <taxon>Bacteria</taxon>
        <taxon>Bacillati</taxon>
        <taxon>Actinomycetota</taxon>
        <taxon>Actinomycetes</taxon>
        <taxon>Micrococcales</taxon>
        <taxon>Cellulomonadaceae</taxon>
        <taxon>Cellulomonas</taxon>
    </lineage>
</organism>
<proteinExistence type="predicted"/>
<name>A0A0A0BRG4_9CELL</name>
<evidence type="ECO:0008006" key="5">
    <source>
        <dbReference type="Google" id="ProtNLM"/>
    </source>
</evidence>
<keyword evidence="2" id="KW-0472">Membrane</keyword>
<comment type="caution">
    <text evidence="3">The sequence shown here is derived from an EMBL/GenBank/DDBJ whole genome shotgun (WGS) entry which is preliminary data.</text>
</comment>
<keyword evidence="2" id="KW-0812">Transmembrane</keyword>
<evidence type="ECO:0000313" key="3">
    <source>
        <dbReference type="EMBL" id="KGM10207.1"/>
    </source>
</evidence>
<protein>
    <recommendedName>
        <fullName evidence="5">DUF4232 domain-containing protein</fullName>
    </recommendedName>
</protein>
<dbReference type="EMBL" id="AXCY01000059">
    <property type="protein sequence ID" value="KGM10207.1"/>
    <property type="molecule type" value="Genomic_DNA"/>
</dbReference>
<sequence length="218" mass="21679">MGPQPSRVYWVRRLVVVGVLVAVVVLVVSLLSSLRGGDAPATAAGEDTAAVTGASDDDAAAADGEEGAGAEDAATDDGTADDGSEGGAPDACAVEALTTTLVSDAATYPAGSTPTFTVTLTNSSDKACTVDAGTANQSLVVTSGADRIWSSADCATTADGERMLLMAPGAQEVVQLAWPRVRSDEACTADLPEPRAGTYTALAVVAGAQSGQIVFDLG</sequence>
<evidence type="ECO:0000313" key="4">
    <source>
        <dbReference type="Proteomes" id="UP000029839"/>
    </source>
</evidence>
<reference evidence="3 4" key="2">
    <citation type="journal article" date="2015" name="Stand. Genomic Sci.">
        <title>Draft genome sequence of Cellulomonas carbonis T26(T) and comparative analysis of six Cellulomonas genomes.</title>
        <authorList>
            <person name="Zhuang W."/>
            <person name="Zhang S."/>
            <person name="Xia X."/>
            <person name="Wang G."/>
        </authorList>
    </citation>
    <scope>NUCLEOTIDE SEQUENCE [LARGE SCALE GENOMIC DNA]</scope>
    <source>
        <strain evidence="3 4">T26</strain>
    </source>
</reference>
<accession>A0A0A0BRG4</accession>